<dbReference type="Proteomes" id="UP000297834">
    <property type="component" value="Unassembled WGS sequence"/>
</dbReference>
<dbReference type="EMBL" id="SNTY01000085">
    <property type="protein sequence ID" value="TEU23354.1"/>
    <property type="molecule type" value="Genomic_DNA"/>
</dbReference>
<accession>A0A4Y7X8M8</accession>
<dbReference type="RefSeq" id="WP_134245772.1">
    <property type="nucleotide sequence ID" value="NZ_SNTY01000085.1"/>
</dbReference>
<evidence type="ECO:0000313" key="2">
    <source>
        <dbReference type="Proteomes" id="UP000297834"/>
    </source>
</evidence>
<proteinExistence type="predicted"/>
<keyword evidence="2" id="KW-1185">Reference proteome</keyword>
<name>A0A4Y7X8M8_9GAMM</name>
<sequence length="163" mass="18154">MKKSHVEIVLEAIEDLHAQEQIVTRETLAELTQLKLTVIDDRLAYLVDSGQIHRVQRGVFVPAPVHKPARIISKIVLPGGIVKLEIGDDYVLTLTPREARTLGNLMMADSLQYANIELGHHTAVMSSEFGAQLREVQRTLAKLNGDFKKSQQIENAEAATEHL</sequence>
<evidence type="ECO:0000313" key="1">
    <source>
        <dbReference type="EMBL" id="TEU23354.1"/>
    </source>
</evidence>
<dbReference type="AlphaFoldDB" id="A0A4Y7X8M8"/>
<reference evidence="1 2" key="1">
    <citation type="submission" date="2019-03" db="EMBL/GenBank/DDBJ databases">
        <title>Alkanindiges illinoisensis: a potential pathogenic isolated from ascites of a gastric cancer patient with abdominal metastasis.</title>
        <authorList>
            <person name="Hu X."/>
            <person name="Yang B."/>
            <person name="Yan X."/>
            <person name="Lin L."/>
            <person name="Zhao H."/>
            <person name="Zhou F."/>
            <person name="Su B."/>
            <person name="Chen J."/>
            <person name="Rui Y."/>
            <person name="Wang Q."/>
            <person name="Zheng L."/>
        </authorList>
    </citation>
    <scope>NUCLEOTIDE SEQUENCE [LARGE SCALE GENOMIC DNA]</scope>
    <source>
        <strain evidence="1 2">NFYY 23406</strain>
    </source>
</reference>
<protein>
    <submittedName>
        <fullName evidence="1">Uncharacterized protein</fullName>
    </submittedName>
</protein>
<gene>
    <name evidence="1" type="ORF">E2B99_13640</name>
</gene>
<organism evidence="1 2">
    <name type="scientific">Alkanindiges illinoisensis</name>
    <dbReference type="NCBI Taxonomy" id="197183"/>
    <lineage>
        <taxon>Bacteria</taxon>
        <taxon>Pseudomonadati</taxon>
        <taxon>Pseudomonadota</taxon>
        <taxon>Gammaproteobacteria</taxon>
        <taxon>Moraxellales</taxon>
        <taxon>Moraxellaceae</taxon>
        <taxon>Alkanindiges</taxon>
    </lineage>
</organism>
<comment type="caution">
    <text evidence="1">The sequence shown here is derived from an EMBL/GenBank/DDBJ whole genome shotgun (WGS) entry which is preliminary data.</text>
</comment>
<dbReference type="OrthoDB" id="6686991at2"/>